<feature type="compositionally biased region" description="Basic and acidic residues" evidence="2">
    <location>
        <begin position="117"/>
        <end position="129"/>
    </location>
</feature>
<feature type="region of interest" description="Disordered" evidence="2">
    <location>
        <begin position="101"/>
        <end position="140"/>
    </location>
</feature>
<gene>
    <name evidence="5" type="ORF">ACF05T_24960</name>
</gene>
<evidence type="ECO:0000313" key="5">
    <source>
        <dbReference type="EMBL" id="MFF8279333.1"/>
    </source>
</evidence>
<dbReference type="EMBL" id="JBIBSM010000014">
    <property type="protein sequence ID" value="MFF8279333.1"/>
    <property type="molecule type" value="Genomic_DNA"/>
</dbReference>
<evidence type="ECO:0000256" key="3">
    <source>
        <dbReference type="SAM" id="Phobius"/>
    </source>
</evidence>
<reference evidence="5 6" key="1">
    <citation type="submission" date="2024-10" db="EMBL/GenBank/DDBJ databases">
        <title>The Natural Products Discovery Center: Release of the First 8490 Sequenced Strains for Exploring Actinobacteria Biosynthetic Diversity.</title>
        <authorList>
            <person name="Kalkreuter E."/>
            <person name="Kautsar S.A."/>
            <person name="Yang D."/>
            <person name="Bader C.D."/>
            <person name="Teijaro C.N."/>
            <person name="Fluegel L."/>
            <person name="Davis C.M."/>
            <person name="Simpson J.R."/>
            <person name="Lauterbach L."/>
            <person name="Steele A.D."/>
            <person name="Gui C."/>
            <person name="Meng S."/>
            <person name="Li G."/>
            <person name="Viehrig K."/>
            <person name="Ye F."/>
            <person name="Su P."/>
            <person name="Kiefer A.F."/>
            <person name="Nichols A."/>
            <person name="Cepeda A.J."/>
            <person name="Yan W."/>
            <person name="Fan B."/>
            <person name="Jiang Y."/>
            <person name="Adhikari A."/>
            <person name="Zheng C.-J."/>
            <person name="Schuster L."/>
            <person name="Cowan T.M."/>
            <person name="Smanski M.J."/>
            <person name="Chevrette M.G."/>
            <person name="De Carvalho L.P.S."/>
            <person name="Shen B."/>
        </authorList>
    </citation>
    <scope>NUCLEOTIDE SEQUENCE [LARGE SCALE GENOMIC DNA]</scope>
    <source>
        <strain evidence="5 6">NPDC015755</strain>
    </source>
</reference>
<keyword evidence="3" id="KW-0472">Membrane</keyword>
<feature type="transmembrane region" description="Helical" evidence="3">
    <location>
        <begin position="79"/>
        <end position="98"/>
    </location>
</feature>
<accession>A0ABW6YHK9</accession>
<comment type="caution">
    <text evidence="5">The sequence shown here is derived from an EMBL/GenBank/DDBJ whole genome shotgun (WGS) entry which is preliminary data.</text>
</comment>
<name>A0ABW6YHK9_9ACTN</name>
<organism evidence="5 6">
    <name type="scientific">Streptomyces lateritius</name>
    <dbReference type="NCBI Taxonomy" id="67313"/>
    <lineage>
        <taxon>Bacteria</taxon>
        <taxon>Bacillati</taxon>
        <taxon>Actinomycetota</taxon>
        <taxon>Actinomycetes</taxon>
        <taxon>Kitasatosporales</taxon>
        <taxon>Streptomycetaceae</taxon>
        <taxon>Streptomyces</taxon>
    </lineage>
</organism>
<sequence length="140" mass="15509">MKFLGCDGRATATERTPVALLDRVRPEPSTTDEPATAKNLPRGAGRGVLLALVATVVWSGSFVTSRALHDSAPPVQAAFWRWIVALLAVAPFAARETWRQRRLVRPPPRLRHPRRPARCDRLQHPDQPGRDSPSPRAAWA</sequence>
<protein>
    <submittedName>
        <fullName evidence="5">EamA family transporter</fullName>
    </submittedName>
</protein>
<feature type="transmembrane region" description="Helical" evidence="3">
    <location>
        <begin position="48"/>
        <end position="67"/>
    </location>
</feature>
<comment type="similarity">
    <text evidence="1">Belongs to the EamA transporter family.</text>
</comment>
<dbReference type="RefSeq" id="WP_391936333.1">
    <property type="nucleotide sequence ID" value="NZ_JBIBSM010000014.1"/>
</dbReference>
<proteinExistence type="inferred from homology"/>
<feature type="compositionally biased region" description="Basic residues" evidence="2">
    <location>
        <begin position="101"/>
        <end position="116"/>
    </location>
</feature>
<feature type="domain" description="EamA" evidence="4">
    <location>
        <begin position="46"/>
        <end position="101"/>
    </location>
</feature>
<keyword evidence="3" id="KW-0812">Transmembrane</keyword>
<evidence type="ECO:0000313" key="6">
    <source>
        <dbReference type="Proteomes" id="UP001603013"/>
    </source>
</evidence>
<evidence type="ECO:0000256" key="2">
    <source>
        <dbReference type="SAM" id="MobiDB-lite"/>
    </source>
</evidence>
<dbReference type="InterPro" id="IPR000620">
    <property type="entry name" value="EamA_dom"/>
</dbReference>
<dbReference type="Pfam" id="PF00892">
    <property type="entry name" value="EamA"/>
    <property type="match status" value="1"/>
</dbReference>
<evidence type="ECO:0000256" key="1">
    <source>
        <dbReference type="ARBA" id="ARBA00007362"/>
    </source>
</evidence>
<evidence type="ECO:0000259" key="4">
    <source>
        <dbReference type="Pfam" id="PF00892"/>
    </source>
</evidence>
<dbReference type="Proteomes" id="UP001603013">
    <property type="component" value="Unassembled WGS sequence"/>
</dbReference>
<keyword evidence="6" id="KW-1185">Reference proteome</keyword>
<keyword evidence="3" id="KW-1133">Transmembrane helix</keyword>